<keyword evidence="2" id="KW-0946">Virion</keyword>
<dbReference type="Gene3D" id="3.90.1840.10">
    <property type="entry name" value="Major capsid protein"/>
    <property type="match status" value="2"/>
</dbReference>
<keyword evidence="2" id="KW-0167">Capsid protein</keyword>
<accession>A0A6G9EMD7</accession>
<sequence>MEFFKNFLNISSFETKIEEGQFEIYTQLALQINNLEKGENTKYTKQNNKPMPKDVSKHSTDCASKYREITSDILEERGIFRSTAKFTIFGPTSHMVVAGKQNSPSGISPRYLNEKGLINDRMLQNTLFEVCPQVEVVKARMIRMINNWAMCGMYDNATALIFKFLQLYEKLRLDGMTTTQTVPVRITMQMVANADNYDTVIAVLIDYLTEHNIMGVIDKKEPALYEYADQILAWKRTVVRPAADDKGYVNPAAIEKYNAQGTIIHIQAYKCYSYDDGHNKSGKTFFKEGGFINGLTLRPTGMNEYEPDVQDVQYETVKVWGMLEEKAIDRMLKARAYINVDNFSTTEVAILLKVLNKNTRNTPFLIDQTIEIVKPNDRVYLMTNHNHDITSTVFDAKDVLHTLHKLITNHNLYEDARAAYQAALFWTAQPSTETMEAQWWVTMPRMLNLPSFGLSRGAFPCLVNTDGVQITEAALKETQMMCSGTNKIMLYSGVMNALWYWGEYMSIHNTRNEIKKEKLFEFGNCNLLRSHERAIAMVSAMTGLAVPTPVHSNVYTVFSTNNVENYRRVVNFGTIDKTIVDKYGYTTQTDKMVLNTLCAPGATSIVTGLAGELVQGTPYANHFNIEPLQYEITKRGKITRRTNYFNLWAINVVSRWNGYDVSYRPTGAKFDLVSHAANNVSLAVPPMSLVNTDFEYDYEVGSIVQRTHVFGTNILSTVPLHVSYTWVRGSTSTNRTFGFEIYDSDLEEQTYDVTPTYMIQEKGETAKTVALLAKYDYVNSVFQVSQVRIAQPMPTTTDRLALYDIDETQEE</sequence>
<proteinExistence type="predicted"/>
<dbReference type="InterPro" id="IPR036332">
    <property type="entry name" value="Major_coat_LA-virus_sf"/>
</dbReference>
<name>A0A6G9EMD7_9VIRU</name>
<feature type="domain" description="Major coat protein L-A virus" evidence="1">
    <location>
        <begin position="392"/>
        <end position="558"/>
    </location>
</feature>
<reference evidence="2" key="1">
    <citation type="submission" date="2019-10" db="EMBL/GenBank/DDBJ databases">
        <title>The virome associated to Eryshiphales from vegetable crops in Italy.</title>
        <authorList>
            <person name="Chiapello M."/>
            <person name="Turina M."/>
        </authorList>
    </citation>
    <scope>NUCLEOTIDE SEQUENCE</scope>
    <source>
        <strain evidence="2">PM-A_DN29510</strain>
    </source>
</reference>
<dbReference type="Pfam" id="PF09220">
    <property type="entry name" value="LA-virus_coat"/>
    <property type="match status" value="1"/>
</dbReference>
<dbReference type="InterPro" id="IPR015302">
    <property type="entry name" value="Major_coat_LA-virus"/>
</dbReference>
<dbReference type="SUPFAM" id="SSF82856">
    <property type="entry name" value="L-A virus major coat protein"/>
    <property type="match status" value="1"/>
</dbReference>
<dbReference type="GO" id="GO:0019028">
    <property type="term" value="C:viral capsid"/>
    <property type="evidence" value="ECO:0007669"/>
    <property type="project" value="UniProtKB-KW"/>
</dbReference>
<evidence type="ECO:0000259" key="1">
    <source>
        <dbReference type="Pfam" id="PF09220"/>
    </source>
</evidence>
<organism evidence="2">
    <name type="scientific">Erysiphales associated totivirus 15</name>
    <dbReference type="NCBI Taxonomy" id="2719844"/>
    <lineage>
        <taxon>Viruses</taxon>
        <taxon>Riboviria</taxon>
        <taxon>Orthornavirae</taxon>
        <taxon>Duplornaviricota</taxon>
        <taxon>Chrymotiviricetes</taxon>
        <taxon>Ghabrivirales</taxon>
        <taxon>Alphatotivirineae</taxon>
        <taxon>Orthototiviridae</taxon>
        <taxon>Totivirus</taxon>
    </lineage>
</organism>
<evidence type="ECO:0000313" key="2">
    <source>
        <dbReference type="EMBL" id="QIP68071.1"/>
    </source>
</evidence>
<dbReference type="EMBL" id="MN628286">
    <property type="protein sequence ID" value="QIP68071.1"/>
    <property type="molecule type" value="Genomic_RNA"/>
</dbReference>
<protein>
    <submittedName>
        <fullName evidence="2">Coat protein</fullName>
    </submittedName>
</protein>